<dbReference type="EMBL" id="KN835708">
    <property type="protein sequence ID" value="KIK34754.1"/>
    <property type="molecule type" value="Genomic_DNA"/>
</dbReference>
<dbReference type="Gene3D" id="3.40.50.1820">
    <property type="entry name" value="alpha/beta hydrolase"/>
    <property type="match status" value="1"/>
</dbReference>
<evidence type="ECO:0000313" key="2">
    <source>
        <dbReference type="EMBL" id="KIK34754.1"/>
    </source>
</evidence>
<name>A0A0D0A9B2_9AGAM</name>
<dbReference type="PANTHER" id="PTHR43194:SF2">
    <property type="entry name" value="PEROXISOMAL MEMBRANE PROTEIN LPX1"/>
    <property type="match status" value="1"/>
</dbReference>
<evidence type="ECO:0000313" key="3">
    <source>
        <dbReference type="Proteomes" id="UP000054485"/>
    </source>
</evidence>
<dbReference type="InParanoid" id="A0A0D0A9B2"/>
<feature type="domain" description="AB hydrolase-1" evidence="1">
    <location>
        <begin position="43"/>
        <end position="329"/>
    </location>
</feature>
<sequence>MSPLQLRSELFVFDTPPLHGLPGLKMTAKRYYTSSSDSQGLTLLFAHGIGAHKEHWEPMLRYLFSHQNLQQQSCIREAWCFDWLNHGDAAVINKTALERRSPGDVSIAEWAAAIASFVKSPFLRDHRLVGLGHSAGSSAIILATRAFPMRNQPFVAVFLLEPSMLTRELWMSHLVERETLMRRSTRATLRRPHMFDTWEEASNYYRKRKPWAGWNHEVFDIFTQYGFHSVGTHDGSKKETKVALKCDLLHEALAYQDIESHFEATDQYTRLCRVVPVHIVFGTIPDYIPSYFQDCMTDVSQGRSPASVKRVSGAGHGILQQNPEALARAVSVGLNSIMRDSASHLMHRL</sequence>
<reference evidence="3" key="2">
    <citation type="submission" date="2015-01" db="EMBL/GenBank/DDBJ databases">
        <title>Evolutionary Origins and Diversification of the Mycorrhizal Mutualists.</title>
        <authorList>
            <consortium name="DOE Joint Genome Institute"/>
            <consortium name="Mycorrhizal Genomics Consortium"/>
            <person name="Kohler A."/>
            <person name="Kuo A."/>
            <person name="Nagy L.G."/>
            <person name="Floudas D."/>
            <person name="Copeland A."/>
            <person name="Barry K.W."/>
            <person name="Cichocki N."/>
            <person name="Veneault-Fourrey C."/>
            <person name="LaButti K."/>
            <person name="Lindquist E.A."/>
            <person name="Lipzen A."/>
            <person name="Lundell T."/>
            <person name="Morin E."/>
            <person name="Murat C."/>
            <person name="Riley R."/>
            <person name="Ohm R."/>
            <person name="Sun H."/>
            <person name="Tunlid A."/>
            <person name="Henrissat B."/>
            <person name="Grigoriev I.V."/>
            <person name="Hibbett D.S."/>
            <person name="Martin F."/>
        </authorList>
    </citation>
    <scope>NUCLEOTIDE SEQUENCE [LARGE SCALE GENOMIC DNA]</scope>
    <source>
        <strain evidence="3">UH-Slu-Lm8-n1</strain>
    </source>
</reference>
<organism evidence="2 3">
    <name type="scientific">Suillus luteus UH-Slu-Lm8-n1</name>
    <dbReference type="NCBI Taxonomy" id="930992"/>
    <lineage>
        <taxon>Eukaryota</taxon>
        <taxon>Fungi</taxon>
        <taxon>Dikarya</taxon>
        <taxon>Basidiomycota</taxon>
        <taxon>Agaricomycotina</taxon>
        <taxon>Agaricomycetes</taxon>
        <taxon>Agaricomycetidae</taxon>
        <taxon>Boletales</taxon>
        <taxon>Suillineae</taxon>
        <taxon>Suillaceae</taxon>
        <taxon>Suillus</taxon>
    </lineage>
</organism>
<protein>
    <recommendedName>
        <fullName evidence="1">AB hydrolase-1 domain-containing protein</fullName>
    </recommendedName>
</protein>
<reference evidence="2 3" key="1">
    <citation type="submission" date="2014-04" db="EMBL/GenBank/DDBJ databases">
        <authorList>
            <consortium name="DOE Joint Genome Institute"/>
            <person name="Kuo A."/>
            <person name="Ruytinx J."/>
            <person name="Rineau F."/>
            <person name="Colpaert J."/>
            <person name="Kohler A."/>
            <person name="Nagy L.G."/>
            <person name="Floudas D."/>
            <person name="Copeland A."/>
            <person name="Barry K.W."/>
            <person name="Cichocki N."/>
            <person name="Veneault-Fourrey C."/>
            <person name="LaButti K."/>
            <person name="Lindquist E.A."/>
            <person name="Lipzen A."/>
            <person name="Lundell T."/>
            <person name="Morin E."/>
            <person name="Murat C."/>
            <person name="Sun H."/>
            <person name="Tunlid A."/>
            <person name="Henrissat B."/>
            <person name="Grigoriev I.V."/>
            <person name="Hibbett D.S."/>
            <person name="Martin F."/>
            <person name="Nordberg H.P."/>
            <person name="Cantor M.N."/>
            <person name="Hua S.X."/>
        </authorList>
    </citation>
    <scope>NUCLEOTIDE SEQUENCE [LARGE SCALE GENOMIC DNA]</scope>
    <source>
        <strain evidence="2 3">UH-Slu-Lm8-n1</strain>
    </source>
</reference>
<dbReference type="PANTHER" id="PTHR43194">
    <property type="entry name" value="HYDROLASE ALPHA/BETA FOLD FAMILY"/>
    <property type="match status" value="1"/>
</dbReference>
<dbReference type="InterPro" id="IPR000073">
    <property type="entry name" value="AB_hydrolase_1"/>
</dbReference>
<keyword evidence="3" id="KW-1185">Reference proteome</keyword>
<evidence type="ECO:0000259" key="1">
    <source>
        <dbReference type="Pfam" id="PF12697"/>
    </source>
</evidence>
<dbReference type="Pfam" id="PF12697">
    <property type="entry name" value="Abhydrolase_6"/>
    <property type="match status" value="1"/>
</dbReference>
<dbReference type="InterPro" id="IPR029058">
    <property type="entry name" value="AB_hydrolase_fold"/>
</dbReference>
<accession>A0A0D0A9B2</accession>
<dbReference type="Proteomes" id="UP000054485">
    <property type="component" value="Unassembled WGS sequence"/>
</dbReference>
<dbReference type="AlphaFoldDB" id="A0A0D0A9B2"/>
<dbReference type="SUPFAM" id="SSF53474">
    <property type="entry name" value="alpha/beta-Hydrolases"/>
    <property type="match status" value="1"/>
</dbReference>
<proteinExistence type="predicted"/>
<dbReference type="HOGENOM" id="CLU_032490_0_0_1"/>
<gene>
    <name evidence="2" type="ORF">CY34DRAFT_617965</name>
</gene>
<dbReference type="OrthoDB" id="94039at2759"/>
<dbReference type="InterPro" id="IPR050228">
    <property type="entry name" value="Carboxylesterase_BioH"/>
</dbReference>